<feature type="region of interest" description="Disordered" evidence="1">
    <location>
        <begin position="1"/>
        <end position="24"/>
    </location>
</feature>
<dbReference type="STRING" id="112903.SAMN04490178_1408"/>
<protein>
    <submittedName>
        <fullName evidence="2">Uncharacterized protein</fullName>
    </submittedName>
</protein>
<accession>A0A1H8Y2Y4</accession>
<dbReference type="Proteomes" id="UP000198847">
    <property type="component" value="Unassembled WGS sequence"/>
</dbReference>
<sequence>MGSEKKPSRQTTAGLASFSSESAAAGIGREGSSDVVIENQHYFCVGFSPEVRLGLNGGKDRL</sequence>
<evidence type="ECO:0000256" key="1">
    <source>
        <dbReference type="SAM" id="MobiDB-lite"/>
    </source>
</evidence>
<reference evidence="2 3" key="1">
    <citation type="submission" date="2016-10" db="EMBL/GenBank/DDBJ databases">
        <authorList>
            <person name="de Groot N.N."/>
        </authorList>
    </citation>
    <scope>NUCLEOTIDE SEQUENCE [LARGE SCALE GENOMIC DNA]</scope>
    <source>
        <strain evidence="2 3">DSM 13305</strain>
    </source>
</reference>
<gene>
    <name evidence="2" type="ORF">SAMN04490178_1408</name>
</gene>
<keyword evidence="3" id="KW-1185">Reference proteome</keyword>
<name>A0A1H8Y2Y4_9FIRM</name>
<organism evidence="2 3">
    <name type="scientific">Propionispora vibrioides</name>
    <dbReference type="NCBI Taxonomy" id="112903"/>
    <lineage>
        <taxon>Bacteria</taxon>
        <taxon>Bacillati</taxon>
        <taxon>Bacillota</taxon>
        <taxon>Negativicutes</taxon>
        <taxon>Selenomonadales</taxon>
        <taxon>Sporomusaceae</taxon>
        <taxon>Propionispora</taxon>
    </lineage>
</organism>
<evidence type="ECO:0000313" key="3">
    <source>
        <dbReference type="Proteomes" id="UP000198847"/>
    </source>
</evidence>
<evidence type="ECO:0000313" key="2">
    <source>
        <dbReference type="EMBL" id="SEP46660.1"/>
    </source>
</evidence>
<dbReference type="RefSeq" id="WP_091752079.1">
    <property type="nucleotide sequence ID" value="NZ_FODY01000040.1"/>
</dbReference>
<dbReference type="AlphaFoldDB" id="A0A1H8Y2Y4"/>
<proteinExistence type="predicted"/>
<dbReference type="EMBL" id="FODY01000040">
    <property type="protein sequence ID" value="SEP46660.1"/>
    <property type="molecule type" value="Genomic_DNA"/>
</dbReference>
<feature type="compositionally biased region" description="Polar residues" evidence="1">
    <location>
        <begin position="9"/>
        <end position="22"/>
    </location>
</feature>